<dbReference type="EMBL" id="KZ821735">
    <property type="protein sequence ID" value="PYH77933.1"/>
    <property type="molecule type" value="Genomic_DNA"/>
</dbReference>
<dbReference type="RefSeq" id="XP_025488133.1">
    <property type="nucleotide sequence ID" value="XM_025638772.1"/>
</dbReference>
<name>A0A319CH33_9EURO</name>
<dbReference type="AlphaFoldDB" id="A0A319CH33"/>
<evidence type="ECO:0000313" key="3">
    <source>
        <dbReference type="Proteomes" id="UP000248340"/>
    </source>
</evidence>
<proteinExistence type="predicted"/>
<gene>
    <name evidence="2" type="ORF">BO82DRAFT_395087</name>
</gene>
<protein>
    <submittedName>
        <fullName evidence="2">Uncharacterized protein</fullName>
    </submittedName>
</protein>
<evidence type="ECO:0000256" key="1">
    <source>
        <dbReference type="SAM" id="MobiDB-lite"/>
    </source>
</evidence>
<dbReference type="VEuPathDB" id="FungiDB:BO82DRAFT_395087"/>
<reference evidence="2 3" key="1">
    <citation type="submission" date="2016-12" db="EMBL/GenBank/DDBJ databases">
        <title>The genomes of Aspergillus section Nigri reveals drivers in fungal speciation.</title>
        <authorList>
            <consortium name="DOE Joint Genome Institute"/>
            <person name="Vesth T.C."/>
            <person name="Nybo J."/>
            <person name="Theobald S."/>
            <person name="Brandl J."/>
            <person name="Frisvad J.C."/>
            <person name="Nielsen K.F."/>
            <person name="Lyhne E.K."/>
            <person name="Kogle M.E."/>
            <person name="Kuo A."/>
            <person name="Riley R."/>
            <person name="Clum A."/>
            <person name="Nolan M."/>
            <person name="Lipzen A."/>
            <person name="Salamov A."/>
            <person name="Henrissat B."/>
            <person name="Wiebenga A."/>
            <person name="De Vries R.P."/>
            <person name="Grigoriev I.V."/>
            <person name="Mortensen U.H."/>
            <person name="Andersen M.R."/>
            <person name="Baker S.E."/>
        </authorList>
    </citation>
    <scope>NUCLEOTIDE SEQUENCE [LARGE SCALE GENOMIC DNA]</scope>
    <source>
        <strain evidence="2 3">CBS 121591</strain>
    </source>
</reference>
<feature type="compositionally biased region" description="Acidic residues" evidence="1">
    <location>
        <begin position="15"/>
        <end position="32"/>
    </location>
</feature>
<accession>A0A319CH33</accession>
<keyword evidence="3" id="KW-1185">Reference proteome</keyword>
<feature type="compositionally biased region" description="Gly residues" evidence="1">
    <location>
        <begin position="1"/>
        <end position="12"/>
    </location>
</feature>
<dbReference type="GeneID" id="37141514"/>
<dbReference type="Proteomes" id="UP000248340">
    <property type="component" value="Unassembled WGS sequence"/>
</dbReference>
<sequence length="125" mass="14183">MGDGGEGGGCGDAGVEVEEEDEEEEEEEEEEGERAIWIGGWSRVSTFTAAWARDSNAWSYPTEIDRPYICINEYRTSTEYSMLVSVRNSKVVHGMVEILPLVPYQYPKRWLIISMLAREKDQNGL</sequence>
<organism evidence="2 3">
    <name type="scientific">Aspergillus uvarum CBS 121591</name>
    <dbReference type="NCBI Taxonomy" id="1448315"/>
    <lineage>
        <taxon>Eukaryota</taxon>
        <taxon>Fungi</taxon>
        <taxon>Dikarya</taxon>
        <taxon>Ascomycota</taxon>
        <taxon>Pezizomycotina</taxon>
        <taxon>Eurotiomycetes</taxon>
        <taxon>Eurotiomycetidae</taxon>
        <taxon>Eurotiales</taxon>
        <taxon>Aspergillaceae</taxon>
        <taxon>Aspergillus</taxon>
        <taxon>Aspergillus subgen. Circumdati</taxon>
    </lineage>
</organism>
<evidence type="ECO:0000313" key="2">
    <source>
        <dbReference type="EMBL" id="PYH77933.1"/>
    </source>
</evidence>
<feature type="region of interest" description="Disordered" evidence="1">
    <location>
        <begin position="1"/>
        <end position="34"/>
    </location>
</feature>